<keyword evidence="2" id="KW-0732">Signal</keyword>
<feature type="signal peptide" evidence="2">
    <location>
        <begin position="1"/>
        <end position="22"/>
    </location>
</feature>
<sequence>MTTIKKYLLTVLIGLSAVSIVAATPIKNAATATVTIQGSSADCKKMIEAAGTEKQVSLLSWNPQTKQGQLTYNSKITSPEAILKRVALAGFDNEAYNAPVSVYNALSKKCQYKGAINARPQSESAPADPAHMEQDAAPSQTAPVAASRLEPLYKAYFAVGDALLASDARATAQKATELSNAVTAVKMEELEHKEHMAWMEVMNALTKEVTALKTASGIEKQRTAYAALSNAMYQLMKTSKSSYKIYYNECPMFNSGAHWLSKNETIRNPFYGAKMLSCGSTKAVIE</sequence>
<dbReference type="HOGENOM" id="CLU_082412_0_0_10"/>
<dbReference type="RefSeq" id="WP_025299167.1">
    <property type="nucleotide sequence ID" value="NZ_CP007035.1"/>
</dbReference>
<dbReference type="AlphaFoldDB" id="W0F6J3"/>
<reference evidence="4 5" key="1">
    <citation type="submission" date="2013-12" db="EMBL/GenBank/DDBJ databases">
        <authorList>
            <consortium name="DOE Joint Genome Institute"/>
            <person name="Eisen J."/>
            <person name="Huntemann M."/>
            <person name="Han J."/>
            <person name="Chen A."/>
            <person name="Kyrpides N."/>
            <person name="Mavromatis K."/>
            <person name="Markowitz V."/>
            <person name="Palaniappan K."/>
            <person name="Ivanova N."/>
            <person name="Schaumberg A."/>
            <person name="Pati A."/>
            <person name="Liolios K."/>
            <person name="Nordberg H.P."/>
            <person name="Cantor M.N."/>
            <person name="Hua S.X."/>
            <person name="Woyke T."/>
        </authorList>
    </citation>
    <scope>NUCLEOTIDE SEQUENCE [LARGE SCALE GENOMIC DNA]</scope>
    <source>
        <strain evidence="5">DSM 19437</strain>
    </source>
</reference>
<dbReference type="Pfam" id="PF11827">
    <property type="entry name" value="DUF3347"/>
    <property type="match status" value="1"/>
</dbReference>
<feature type="region of interest" description="Disordered" evidence="1">
    <location>
        <begin position="117"/>
        <end position="143"/>
    </location>
</feature>
<evidence type="ECO:0000313" key="5">
    <source>
        <dbReference type="Proteomes" id="UP000003586"/>
    </source>
</evidence>
<dbReference type="eggNOG" id="COG0845">
    <property type="taxonomic scope" value="Bacteria"/>
</dbReference>
<name>W0F6J3_9BACT</name>
<protein>
    <submittedName>
        <fullName evidence="4">Mercury transporter</fullName>
    </submittedName>
</protein>
<dbReference type="eggNOG" id="COG2608">
    <property type="taxonomic scope" value="Bacteria"/>
</dbReference>
<evidence type="ECO:0000313" key="4">
    <source>
        <dbReference type="EMBL" id="AHF16981.1"/>
    </source>
</evidence>
<dbReference type="InterPro" id="IPR021782">
    <property type="entry name" value="DUF3347"/>
</dbReference>
<gene>
    <name evidence="4" type="ORF">NIASO_20915</name>
</gene>
<proteinExistence type="predicted"/>
<feature type="domain" description="DUF3347" evidence="3">
    <location>
        <begin position="153"/>
        <end position="242"/>
    </location>
</feature>
<feature type="chain" id="PRO_5004789135" evidence="2">
    <location>
        <begin position="23"/>
        <end position="286"/>
    </location>
</feature>
<evidence type="ECO:0000256" key="2">
    <source>
        <dbReference type="SAM" id="SignalP"/>
    </source>
</evidence>
<accession>W0F6J3</accession>
<evidence type="ECO:0000259" key="3">
    <source>
        <dbReference type="Pfam" id="PF11827"/>
    </source>
</evidence>
<dbReference type="Proteomes" id="UP000003586">
    <property type="component" value="Chromosome"/>
</dbReference>
<organism evidence="4 5">
    <name type="scientific">Niabella soli DSM 19437</name>
    <dbReference type="NCBI Taxonomy" id="929713"/>
    <lineage>
        <taxon>Bacteria</taxon>
        <taxon>Pseudomonadati</taxon>
        <taxon>Bacteroidota</taxon>
        <taxon>Chitinophagia</taxon>
        <taxon>Chitinophagales</taxon>
        <taxon>Chitinophagaceae</taxon>
        <taxon>Niabella</taxon>
    </lineage>
</organism>
<dbReference type="KEGG" id="nso:NIASO_20915"/>
<dbReference type="OrthoDB" id="5513217at2"/>
<dbReference type="EMBL" id="CP007035">
    <property type="protein sequence ID" value="AHF16981.1"/>
    <property type="molecule type" value="Genomic_DNA"/>
</dbReference>
<dbReference type="STRING" id="929713.NIASO_20915"/>
<evidence type="ECO:0000256" key="1">
    <source>
        <dbReference type="SAM" id="MobiDB-lite"/>
    </source>
</evidence>
<keyword evidence="5" id="KW-1185">Reference proteome</keyword>